<evidence type="ECO:0000313" key="4">
    <source>
        <dbReference type="EMBL" id="KAJ7613158.1"/>
    </source>
</evidence>
<evidence type="ECO:0000259" key="3">
    <source>
        <dbReference type="PROSITE" id="PS50157"/>
    </source>
</evidence>
<organism evidence="4 5">
    <name type="scientific">Roridomyces roridus</name>
    <dbReference type="NCBI Taxonomy" id="1738132"/>
    <lineage>
        <taxon>Eukaryota</taxon>
        <taxon>Fungi</taxon>
        <taxon>Dikarya</taxon>
        <taxon>Basidiomycota</taxon>
        <taxon>Agaricomycotina</taxon>
        <taxon>Agaricomycetes</taxon>
        <taxon>Agaricomycetidae</taxon>
        <taxon>Agaricales</taxon>
        <taxon>Marasmiineae</taxon>
        <taxon>Mycenaceae</taxon>
        <taxon>Roridomyces</taxon>
    </lineage>
</organism>
<feature type="region of interest" description="Disordered" evidence="2">
    <location>
        <begin position="140"/>
        <end position="267"/>
    </location>
</feature>
<dbReference type="AlphaFoldDB" id="A0AAD7B7P5"/>
<evidence type="ECO:0000313" key="5">
    <source>
        <dbReference type="Proteomes" id="UP001221142"/>
    </source>
</evidence>
<feature type="region of interest" description="Disordered" evidence="2">
    <location>
        <begin position="61"/>
        <end position="91"/>
    </location>
</feature>
<dbReference type="InterPro" id="IPR013087">
    <property type="entry name" value="Znf_C2H2_type"/>
</dbReference>
<keyword evidence="5" id="KW-1185">Reference proteome</keyword>
<feature type="domain" description="C2H2-type" evidence="3">
    <location>
        <begin position="22"/>
        <end position="50"/>
    </location>
</feature>
<gene>
    <name evidence="4" type="ORF">FB45DRAFT_939040</name>
</gene>
<keyword evidence="1" id="KW-0862">Zinc</keyword>
<evidence type="ECO:0000256" key="2">
    <source>
        <dbReference type="SAM" id="MobiDB-lite"/>
    </source>
</evidence>
<accession>A0AAD7B7P5</accession>
<comment type="caution">
    <text evidence="4">The sequence shown here is derived from an EMBL/GenBank/DDBJ whole genome shotgun (WGS) entry which is preliminary data.</text>
</comment>
<name>A0AAD7B7P5_9AGAR</name>
<feature type="compositionally biased region" description="Polar residues" evidence="2">
    <location>
        <begin position="186"/>
        <end position="198"/>
    </location>
</feature>
<proteinExistence type="predicted"/>
<feature type="compositionally biased region" description="Low complexity" evidence="2">
    <location>
        <begin position="215"/>
        <end position="224"/>
    </location>
</feature>
<feature type="compositionally biased region" description="Low complexity" evidence="2">
    <location>
        <begin position="166"/>
        <end position="176"/>
    </location>
</feature>
<dbReference type="EMBL" id="JARKIF010000029">
    <property type="protein sequence ID" value="KAJ7613158.1"/>
    <property type="molecule type" value="Genomic_DNA"/>
</dbReference>
<dbReference type="Gene3D" id="3.30.160.60">
    <property type="entry name" value="Classic Zinc Finger"/>
    <property type="match status" value="1"/>
</dbReference>
<sequence>MHSTTHGLGVVKDLLIRLQKTYDCNTCGLSFSSSDDLRWHTRRKECDEDDVDNFHRHRQEQAHLLRSRRDSDASTESDESGHSLHHLLPSQGRVDAVVNQIRRWAPSTSDDSDGEHSFFPTHASARIGAVVDRIRHRGDFEPALPPAMRKYSVGTRHPVPPPFTPREPVLASSKAAPPLPPRPQSNVQSKYPLASSSHAVPPPLPPRHQSDAVARPRASTTPSRRAPPPIPPRHSDAAGRLRASTMPSHCSSPLAPRPQADVATSSGHHAWYEQTPRSRLPPRAEADAALEKIHSRRPAGMELSLPAWSPPWGDWANEYPRPRLPSREQVAALRKWRHRPREEVIAFMASEAEAGRSAA</sequence>
<protein>
    <recommendedName>
        <fullName evidence="3">C2H2-type domain-containing protein</fullName>
    </recommendedName>
</protein>
<evidence type="ECO:0000256" key="1">
    <source>
        <dbReference type="PROSITE-ProRule" id="PRU00042"/>
    </source>
</evidence>
<keyword evidence="1" id="KW-0479">Metal-binding</keyword>
<keyword evidence="1" id="KW-0863">Zinc-finger</keyword>
<feature type="compositionally biased region" description="Basic and acidic residues" evidence="2">
    <location>
        <begin position="61"/>
        <end position="72"/>
    </location>
</feature>
<dbReference type="PROSITE" id="PS50157">
    <property type="entry name" value="ZINC_FINGER_C2H2_2"/>
    <property type="match status" value="1"/>
</dbReference>
<reference evidence="4" key="1">
    <citation type="submission" date="2023-03" db="EMBL/GenBank/DDBJ databases">
        <title>Massive genome expansion in bonnet fungi (Mycena s.s.) driven by repeated elements and novel gene families across ecological guilds.</title>
        <authorList>
            <consortium name="Lawrence Berkeley National Laboratory"/>
            <person name="Harder C.B."/>
            <person name="Miyauchi S."/>
            <person name="Viragh M."/>
            <person name="Kuo A."/>
            <person name="Thoen E."/>
            <person name="Andreopoulos B."/>
            <person name="Lu D."/>
            <person name="Skrede I."/>
            <person name="Drula E."/>
            <person name="Henrissat B."/>
            <person name="Morin E."/>
            <person name="Kohler A."/>
            <person name="Barry K."/>
            <person name="LaButti K."/>
            <person name="Morin E."/>
            <person name="Salamov A."/>
            <person name="Lipzen A."/>
            <person name="Mereny Z."/>
            <person name="Hegedus B."/>
            <person name="Baldrian P."/>
            <person name="Stursova M."/>
            <person name="Weitz H."/>
            <person name="Taylor A."/>
            <person name="Grigoriev I.V."/>
            <person name="Nagy L.G."/>
            <person name="Martin F."/>
            <person name="Kauserud H."/>
        </authorList>
    </citation>
    <scope>NUCLEOTIDE SEQUENCE</scope>
    <source>
        <strain evidence="4">9284</strain>
    </source>
</reference>
<dbReference type="Proteomes" id="UP001221142">
    <property type="component" value="Unassembled WGS sequence"/>
</dbReference>
<dbReference type="GO" id="GO:0008270">
    <property type="term" value="F:zinc ion binding"/>
    <property type="evidence" value="ECO:0007669"/>
    <property type="project" value="UniProtKB-KW"/>
</dbReference>